<dbReference type="Gene3D" id="3.40.630.30">
    <property type="match status" value="1"/>
</dbReference>
<dbReference type="Gene3D" id="3.30.470.20">
    <property type="entry name" value="ATP-grasp fold, B domain"/>
    <property type="match status" value="1"/>
</dbReference>
<proteinExistence type="predicted"/>
<dbReference type="GO" id="GO:0016747">
    <property type="term" value="F:acyltransferase activity, transferring groups other than amino-acyl groups"/>
    <property type="evidence" value="ECO:0007669"/>
    <property type="project" value="InterPro"/>
</dbReference>
<dbReference type="Pfam" id="PF13607">
    <property type="entry name" value="Succ_CoA_lig"/>
    <property type="match status" value="1"/>
</dbReference>
<dbReference type="SUPFAM" id="SSF52210">
    <property type="entry name" value="Succinyl-CoA synthetase domains"/>
    <property type="match status" value="2"/>
</dbReference>
<dbReference type="InterPro" id="IPR051538">
    <property type="entry name" value="Acyl-CoA_Synth/Transferase"/>
</dbReference>
<reference evidence="6" key="1">
    <citation type="submission" date="2020-12" db="EMBL/GenBank/DDBJ databases">
        <title>Bacterial taxonomy.</title>
        <authorList>
            <person name="Pan X."/>
        </authorList>
    </citation>
    <scope>NUCLEOTIDE SEQUENCE</scope>
    <source>
        <strain evidence="6">M0105</strain>
    </source>
</reference>
<dbReference type="GO" id="GO:0005524">
    <property type="term" value="F:ATP binding"/>
    <property type="evidence" value="ECO:0007669"/>
    <property type="project" value="UniProtKB-KW"/>
</dbReference>
<dbReference type="InterPro" id="IPR036291">
    <property type="entry name" value="NAD(P)-bd_dom_sf"/>
</dbReference>
<evidence type="ECO:0000256" key="1">
    <source>
        <dbReference type="ARBA" id="ARBA00022532"/>
    </source>
</evidence>
<dbReference type="Gene3D" id="3.30.1490.20">
    <property type="entry name" value="ATP-grasp fold, A domain"/>
    <property type="match status" value="1"/>
</dbReference>
<dbReference type="PANTHER" id="PTHR43334:SF1">
    <property type="entry name" value="3-HYDROXYPROPIONATE--COA LIGASE [ADP-FORMING]"/>
    <property type="match status" value="1"/>
</dbReference>
<dbReference type="Gene3D" id="3.40.50.720">
    <property type="entry name" value="NAD(P)-binding Rossmann-like Domain"/>
    <property type="match status" value="1"/>
</dbReference>
<evidence type="ECO:0000259" key="5">
    <source>
        <dbReference type="PROSITE" id="PS51186"/>
    </source>
</evidence>
<dbReference type="CDD" id="cd04301">
    <property type="entry name" value="NAT_SF"/>
    <property type="match status" value="1"/>
</dbReference>
<dbReference type="InterPro" id="IPR016181">
    <property type="entry name" value="Acyl_CoA_acyltransferase"/>
</dbReference>
<dbReference type="Pfam" id="PF13380">
    <property type="entry name" value="CoA_binding_2"/>
    <property type="match status" value="1"/>
</dbReference>
<keyword evidence="1" id="KW-0816">Tricarboxylic acid cycle</keyword>
<dbReference type="InterPro" id="IPR013815">
    <property type="entry name" value="ATP_grasp_subdomain_1"/>
</dbReference>
<evidence type="ECO:0000313" key="6">
    <source>
        <dbReference type="EMBL" id="MBK0399987.1"/>
    </source>
</evidence>
<dbReference type="SMART" id="SM00881">
    <property type="entry name" value="CoA_binding"/>
    <property type="match status" value="1"/>
</dbReference>
<dbReference type="Gene3D" id="3.40.50.261">
    <property type="entry name" value="Succinyl-CoA synthetase domains"/>
    <property type="match status" value="2"/>
</dbReference>
<keyword evidence="7" id="KW-1185">Reference proteome</keyword>
<dbReference type="RefSeq" id="WP_200610254.1">
    <property type="nucleotide sequence ID" value="NZ_JAEHHL010000007.1"/>
</dbReference>
<dbReference type="InterPro" id="IPR016102">
    <property type="entry name" value="Succinyl-CoA_synth-like"/>
</dbReference>
<organism evidence="6 7">
    <name type="scientific">Thermohalobaculum xanthum</name>
    <dbReference type="NCBI Taxonomy" id="2753746"/>
    <lineage>
        <taxon>Bacteria</taxon>
        <taxon>Pseudomonadati</taxon>
        <taxon>Pseudomonadota</taxon>
        <taxon>Alphaproteobacteria</taxon>
        <taxon>Rhodobacterales</taxon>
        <taxon>Paracoccaceae</taxon>
        <taxon>Thermohalobaculum</taxon>
    </lineage>
</organism>
<evidence type="ECO:0000256" key="4">
    <source>
        <dbReference type="ARBA" id="ARBA00022840"/>
    </source>
</evidence>
<dbReference type="AlphaFoldDB" id="A0A8J7SG68"/>
<dbReference type="SUPFAM" id="SSF55729">
    <property type="entry name" value="Acyl-CoA N-acyltransferases (Nat)"/>
    <property type="match status" value="1"/>
</dbReference>
<dbReference type="Proteomes" id="UP000655420">
    <property type="component" value="Unassembled WGS sequence"/>
</dbReference>
<dbReference type="Pfam" id="PF19045">
    <property type="entry name" value="Ligase_CoA_2"/>
    <property type="match status" value="1"/>
</dbReference>
<dbReference type="GO" id="GO:0006099">
    <property type="term" value="P:tricarboxylic acid cycle"/>
    <property type="evidence" value="ECO:0007669"/>
    <property type="project" value="UniProtKB-KW"/>
</dbReference>
<gene>
    <name evidence="6" type="ORF">H0I76_12380</name>
</gene>
<dbReference type="SUPFAM" id="SSF51735">
    <property type="entry name" value="NAD(P)-binding Rossmann-fold domains"/>
    <property type="match status" value="1"/>
</dbReference>
<evidence type="ECO:0000313" key="7">
    <source>
        <dbReference type="Proteomes" id="UP000655420"/>
    </source>
</evidence>
<dbReference type="InterPro" id="IPR000182">
    <property type="entry name" value="GNAT_dom"/>
</dbReference>
<keyword evidence="2 6" id="KW-0436">Ligase</keyword>
<sequence length="904" mass="95489">MSVRGLDAFFSPSGVAVIGATERDLAPGRVILESILRGGFEGDVHPVNLKHRTVLGRPAVASVSKLDPVPELAIIVTPAATVPGIIEEFGAAGGRAAVVISAGMTAESGLRDDMLAAARHHGVRILGANSIGLIRPRLGLNASFAHLEPQAGRLAFVSQSGAIVGAMIDWAAARGIGFSHIVSLGDTTDVTVADMLDHLAADIDARAILLYLERITDAQHFMSAARAAARIKPVIALKAGLRQRRAQQARLHSGALAGSDEMIEAALERAGILRIRSLDEMFDAAEILGHHVTPGGERLAILGNGTGAGLLAADAMADFGESLAPLSHETCERIGALLPPFCSHANPVNILGDADPERYRAAMTALLDDRKVDAVLVIHAPTALASPGKVAGAVAEAARAQRASGRRAKPVLASWLGERAAAESRATLDEVGIPVFSTPVDAVRAWGHLTRRNRLLERLSRVPPAMSDGRKPDWDTARRVIREAAGRGASVLNEAEAKAVIGAAGIPTVRTLAASDAAGARKAASALSRDGVARFAVKILSDDIAHKSDVGGVVLDLDSPAAVEVAAARILLEAAQRAPSARISGLSVQEMLRRPDAHELIAGIAEDPRFGPVLLFGAGGLSVEVVNDKAVALPPLDTLLATDLVARTRIARLLGGYRNRPAADMDAIGDVLIRLGEIACNLPMIRELDVNPLIASPSGVIALDAKVVIDPDRLDERVPNSRLAIHPYPAEWEGTLDLADGSQVICRPIRPEDAALYVEAFDRMDPDDLRLRFFGRVANPDPRMIAALTQIDYARAMAFAAIDPGDGGLLGVSRLSRDADFERAEYSIAVRSDLKGKGLGWALMTRLIEYARSAGIAELYGEVLPENRAMLRMCADLGFRAMPRPSEGTVHVVLDLRDGDSTRA</sequence>
<keyword evidence="3" id="KW-0547">Nucleotide-binding</keyword>
<dbReference type="InterPro" id="IPR043938">
    <property type="entry name" value="Ligase_CoA_dom"/>
</dbReference>
<keyword evidence="4" id="KW-0067">ATP-binding</keyword>
<dbReference type="Pfam" id="PF13549">
    <property type="entry name" value="ATP-grasp_5"/>
    <property type="match status" value="1"/>
</dbReference>
<dbReference type="InterPro" id="IPR003781">
    <property type="entry name" value="CoA-bd"/>
</dbReference>
<dbReference type="PROSITE" id="PS51186">
    <property type="entry name" value="GNAT"/>
    <property type="match status" value="1"/>
</dbReference>
<dbReference type="Pfam" id="PF00583">
    <property type="entry name" value="Acetyltransf_1"/>
    <property type="match status" value="1"/>
</dbReference>
<dbReference type="InterPro" id="IPR032875">
    <property type="entry name" value="Succ_CoA_lig_flav_dom"/>
</dbReference>
<evidence type="ECO:0000256" key="2">
    <source>
        <dbReference type="ARBA" id="ARBA00022598"/>
    </source>
</evidence>
<feature type="domain" description="N-acetyltransferase" evidence="5">
    <location>
        <begin position="744"/>
        <end position="900"/>
    </location>
</feature>
<accession>A0A8J7SG68</accession>
<protein>
    <submittedName>
        <fullName evidence="6">Bifunctional acetate--CoA ligase family protein/GNAT family N-acetyltransferase</fullName>
    </submittedName>
</protein>
<evidence type="ECO:0000256" key="3">
    <source>
        <dbReference type="ARBA" id="ARBA00022741"/>
    </source>
</evidence>
<dbReference type="EMBL" id="JAEHHL010000007">
    <property type="protein sequence ID" value="MBK0399987.1"/>
    <property type="molecule type" value="Genomic_DNA"/>
</dbReference>
<dbReference type="GO" id="GO:0043758">
    <property type="term" value="F:acetate-CoA ligase (ADP-forming) activity"/>
    <property type="evidence" value="ECO:0007669"/>
    <property type="project" value="InterPro"/>
</dbReference>
<name>A0A8J7SG68_9RHOB</name>
<comment type="caution">
    <text evidence="6">The sequence shown here is derived from an EMBL/GenBank/DDBJ whole genome shotgun (WGS) entry which is preliminary data.</text>
</comment>
<dbReference type="PANTHER" id="PTHR43334">
    <property type="entry name" value="ACETATE--COA LIGASE [ADP-FORMING]"/>
    <property type="match status" value="1"/>
</dbReference>
<dbReference type="SUPFAM" id="SSF56059">
    <property type="entry name" value="Glutathione synthetase ATP-binding domain-like"/>
    <property type="match status" value="1"/>
</dbReference>